<dbReference type="InterPro" id="IPR036259">
    <property type="entry name" value="MFS_trans_sf"/>
</dbReference>
<feature type="transmembrane region" description="Helical" evidence="4">
    <location>
        <begin position="196"/>
        <end position="218"/>
    </location>
</feature>
<evidence type="ECO:0000313" key="6">
    <source>
        <dbReference type="EMBL" id="POS74237.1"/>
    </source>
</evidence>
<feature type="transmembrane region" description="Helical" evidence="4">
    <location>
        <begin position="306"/>
        <end position="326"/>
    </location>
</feature>
<dbReference type="PANTHER" id="PTHR11360">
    <property type="entry name" value="MONOCARBOXYLATE TRANSPORTER"/>
    <property type="match status" value="1"/>
</dbReference>
<evidence type="ECO:0000256" key="4">
    <source>
        <dbReference type="SAM" id="Phobius"/>
    </source>
</evidence>
<feature type="transmembrane region" description="Helical" evidence="4">
    <location>
        <begin position="133"/>
        <end position="157"/>
    </location>
</feature>
<feature type="transmembrane region" description="Helical" evidence="4">
    <location>
        <begin position="79"/>
        <end position="98"/>
    </location>
</feature>
<dbReference type="InterPro" id="IPR050327">
    <property type="entry name" value="Proton-linked_MCT"/>
</dbReference>
<evidence type="ECO:0000259" key="5">
    <source>
        <dbReference type="PROSITE" id="PS50850"/>
    </source>
</evidence>
<proteinExistence type="inferred from homology"/>
<dbReference type="Proteomes" id="UP000094444">
    <property type="component" value="Unassembled WGS sequence"/>
</dbReference>
<comment type="subcellular location">
    <subcellularLocation>
        <location evidence="1">Membrane</location>
        <topology evidence="1">Multi-pass membrane protein</topology>
    </subcellularLocation>
</comment>
<dbReference type="GO" id="GO:0022857">
    <property type="term" value="F:transmembrane transporter activity"/>
    <property type="evidence" value="ECO:0007669"/>
    <property type="project" value="InterPro"/>
</dbReference>
<feature type="domain" description="Major facilitator superfamily (MFS) profile" evidence="5">
    <location>
        <begin position="242"/>
        <end position="429"/>
    </location>
</feature>
<comment type="similarity">
    <text evidence="2">Belongs to the major facilitator superfamily. Monocarboxylate porter (TC 2.A.1.13) family.</text>
</comment>
<dbReference type="InterPro" id="IPR020846">
    <property type="entry name" value="MFS_dom"/>
</dbReference>
<feature type="transmembrane region" description="Helical" evidence="4">
    <location>
        <begin position="105"/>
        <end position="127"/>
    </location>
</feature>
<evidence type="ECO:0000313" key="7">
    <source>
        <dbReference type="Proteomes" id="UP000094444"/>
    </source>
</evidence>
<feature type="transmembrane region" description="Helical" evidence="4">
    <location>
        <begin position="279"/>
        <end position="299"/>
    </location>
</feature>
<reference evidence="6" key="1">
    <citation type="submission" date="2017-09" db="EMBL/GenBank/DDBJ databases">
        <title>Polyketide synthases of a Diaporthe helianthi virulent isolate.</title>
        <authorList>
            <person name="Baroncelli R."/>
        </authorList>
    </citation>
    <scope>NUCLEOTIDE SEQUENCE [LARGE SCALE GENOMIC DNA]</scope>
    <source>
        <strain evidence="6">7/96</strain>
    </source>
</reference>
<feature type="transmembrane region" description="Helical" evidence="4">
    <location>
        <begin position="332"/>
        <end position="358"/>
    </location>
</feature>
<comment type="caution">
    <text evidence="6">The sequence shown here is derived from an EMBL/GenBank/DDBJ whole genome shotgun (WGS) entry which is preliminary data.</text>
</comment>
<gene>
    <name evidence="6" type="ORF">DHEL01_v207369</name>
</gene>
<feature type="transmembrane region" description="Helical" evidence="4">
    <location>
        <begin position="370"/>
        <end position="390"/>
    </location>
</feature>
<evidence type="ECO:0000256" key="2">
    <source>
        <dbReference type="ARBA" id="ARBA00006727"/>
    </source>
</evidence>
<feature type="compositionally biased region" description="Polar residues" evidence="3">
    <location>
        <begin position="1"/>
        <end position="12"/>
    </location>
</feature>
<keyword evidence="7" id="KW-1185">Reference proteome</keyword>
<name>A0A2P5HVF9_DIAHE</name>
<keyword evidence="4" id="KW-0472">Membrane</keyword>
<dbReference type="EMBL" id="MAVT02000661">
    <property type="protein sequence ID" value="POS74237.1"/>
    <property type="molecule type" value="Genomic_DNA"/>
</dbReference>
<dbReference type="Pfam" id="PF07690">
    <property type="entry name" value="MFS_1"/>
    <property type="match status" value="1"/>
</dbReference>
<keyword evidence="4" id="KW-1133">Transmembrane helix</keyword>
<feature type="transmembrane region" description="Helical" evidence="4">
    <location>
        <begin position="243"/>
        <end position="264"/>
    </location>
</feature>
<accession>A0A2P5HVF9</accession>
<feature type="transmembrane region" description="Helical" evidence="4">
    <location>
        <begin position="169"/>
        <end position="190"/>
    </location>
</feature>
<dbReference type="OrthoDB" id="6509908at2759"/>
<evidence type="ECO:0000256" key="1">
    <source>
        <dbReference type="ARBA" id="ARBA00004141"/>
    </source>
</evidence>
<organism evidence="6 7">
    <name type="scientific">Diaporthe helianthi</name>
    <dbReference type="NCBI Taxonomy" id="158607"/>
    <lineage>
        <taxon>Eukaryota</taxon>
        <taxon>Fungi</taxon>
        <taxon>Dikarya</taxon>
        <taxon>Ascomycota</taxon>
        <taxon>Pezizomycotina</taxon>
        <taxon>Sordariomycetes</taxon>
        <taxon>Sordariomycetidae</taxon>
        <taxon>Diaporthales</taxon>
        <taxon>Diaporthaceae</taxon>
        <taxon>Diaporthe</taxon>
    </lineage>
</organism>
<feature type="transmembrane region" description="Helical" evidence="4">
    <location>
        <begin position="396"/>
        <end position="420"/>
    </location>
</feature>
<dbReference type="AlphaFoldDB" id="A0A2P5HVF9"/>
<keyword evidence="4" id="KW-0812">Transmembrane</keyword>
<dbReference type="InterPro" id="IPR011701">
    <property type="entry name" value="MFS"/>
</dbReference>
<evidence type="ECO:0000256" key="3">
    <source>
        <dbReference type="SAM" id="MobiDB-lite"/>
    </source>
</evidence>
<dbReference type="PANTHER" id="PTHR11360:SF234">
    <property type="entry name" value="MFS-TYPE TRANSPORTER DBAD-RELATED"/>
    <property type="match status" value="1"/>
</dbReference>
<dbReference type="InParanoid" id="A0A2P5HVF9"/>
<sequence length="429" mass="45257">MSSGRSSITHMQATEKAHEAPAAPAAPPPPPPNGGTKAWLQVLGAFFLNFNTWGLSNSFGIYQTEYTRSLLVSSSQSQIAWIGSLQAFLMLFCSVLAGRALDAGYFYADISIGIFLQVFGMMMTSLATKYWQIMLAQGVVVGIGAGMNFIASVTVVGTYFSTKRSTAQGIAATGSCFGGIIYPVVINQLLADGISLAWATRIVAFLMLGTLLISAAVMRPRSDLPPRKSGPLVDFDSLKNPPFAIWLVGCFLTFIGLYIPFFYVEIDALSLGISEDMSFYMLTIMNAASIPGRVFPAYLADKVGNLHIIIPAVLLSGIVSLAWIAVTDEGSLIAVSVLFGLANGAINSVVPGVVAFLCPDLRKLGSNIGMTLFASGLGMLVGSPVAGAILGVDAKFWAAFLFTGVVVLVGGLLICVCRVLKVGFAITKA</sequence>
<feature type="region of interest" description="Disordered" evidence="3">
    <location>
        <begin position="1"/>
        <end position="31"/>
    </location>
</feature>
<dbReference type="PROSITE" id="PS50850">
    <property type="entry name" value="MFS"/>
    <property type="match status" value="1"/>
</dbReference>
<dbReference type="Gene3D" id="1.20.1250.20">
    <property type="entry name" value="MFS general substrate transporter like domains"/>
    <property type="match status" value="2"/>
</dbReference>
<dbReference type="SUPFAM" id="SSF103473">
    <property type="entry name" value="MFS general substrate transporter"/>
    <property type="match status" value="1"/>
</dbReference>
<dbReference type="GO" id="GO:0016020">
    <property type="term" value="C:membrane"/>
    <property type="evidence" value="ECO:0007669"/>
    <property type="project" value="UniProtKB-SubCell"/>
</dbReference>
<protein>
    <submittedName>
        <fullName evidence="6">Major facilitator superfamily transporter</fullName>
    </submittedName>
</protein>